<evidence type="ECO:0000259" key="1">
    <source>
        <dbReference type="Pfam" id="PF14028"/>
    </source>
</evidence>
<evidence type="ECO:0000313" key="2">
    <source>
        <dbReference type="EMBL" id="AIJ21326.1"/>
    </source>
</evidence>
<proteinExistence type="predicted"/>
<dbReference type="RefSeq" id="WP_017987190.1">
    <property type="nucleotide sequence ID" value="NZ_AQUL01000001.1"/>
</dbReference>
<dbReference type="Pfam" id="PF14028">
    <property type="entry name" value="Lant_dehydr_C"/>
    <property type="match status" value="1"/>
</dbReference>
<feature type="domain" description="Thiopeptide-type bacteriocin biosynthesis" evidence="1">
    <location>
        <begin position="67"/>
        <end position="259"/>
    </location>
</feature>
<name>A0A076MQU9_AMYME</name>
<accession>A0A076MQU9</accession>
<dbReference type="KEGG" id="amq:AMETH_1234"/>
<dbReference type="STRING" id="1068978.AMETH_1234"/>
<dbReference type="EMBL" id="CP009110">
    <property type="protein sequence ID" value="AIJ21326.1"/>
    <property type="molecule type" value="Genomic_DNA"/>
</dbReference>
<protein>
    <recommendedName>
        <fullName evidence="1">Thiopeptide-type bacteriocin biosynthesis domain-containing protein</fullName>
    </recommendedName>
</protein>
<dbReference type="Proteomes" id="UP000062973">
    <property type="component" value="Chromosome"/>
</dbReference>
<sequence>MTMPATVRLRENSVPMRDFLADCVSALSEGRTSRELTTFLTAGAAALAAEEDRWVQWGLETPDLPELHGAIAALARDWLWQQTIDDFFVMHKPPGLRLRLAPAPGQAEHVEALLRERIRLWQNIGLVTRAVPSVYEPEAHLFGGPASMAWAHRLFTVDSLTWLDHHTRPSGCPSWALSMLMLRGVFDGLRIAGWEDRDVWARVRETGRRHPEPVDTAGAAAGLRRWWNHPDELAATVPGPARRLAERHAEEIRPLLDGWWSHYFTADGARVGPREAACYYVVFHWNRGKLSFGKQVLIAESLAADDD</sequence>
<dbReference type="NCBIfam" id="TIGR03891">
    <property type="entry name" value="thiopep_ocin"/>
    <property type="match status" value="1"/>
</dbReference>
<gene>
    <name evidence="2" type="ORF">AMETH_1234</name>
</gene>
<organism evidence="2 3">
    <name type="scientific">Amycolatopsis methanolica 239</name>
    <dbReference type="NCBI Taxonomy" id="1068978"/>
    <lineage>
        <taxon>Bacteria</taxon>
        <taxon>Bacillati</taxon>
        <taxon>Actinomycetota</taxon>
        <taxon>Actinomycetes</taxon>
        <taxon>Pseudonocardiales</taxon>
        <taxon>Pseudonocardiaceae</taxon>
        <taxon>Amycolatopsis</taxon>
        <taxon>Amycolatopsis methanolica group</taxon>
    </lineage>
</organism>
<dbReference type="eggNOG" id="COG2518">
    <property type="taxonomic scope" value="Bacteria"/>
</dbReference>
<dbReference type="OrthoDB" id="4035289at2"/>
<keyword evidence="3" id="KW-1185">Reference proteome</keyword>
<dbReference type="PATRIC" id="fig|1068978.7.peg.1300"/>
<evidence type="ECO:0000313" key="3">
    <source>
        <dbReference type="Proteomes" id="UP000062973"/>
    </source>
</evidence>
<dbReference type="InterPro" id="IPR023809">
    <property type="entry name" value="Thiopep_bacteriocin_synth_dom"/>
</dbReference>
<dbReference type="HOGENOM" id="CLU_828786_0_0_11"/>
<reference evidence="2 3" key="1">
    <citation type="submission" date="2014-07" db="EMBL/GenBank/DDBJ databases">
        <title>Whole Genome Sequence of the Amycolatopsis methanolica 239.</title>
        <authorList>
            <person name="Tang B."/>
        </authorList>
    </citation>
    <scope>NUCLEOTIDE SEQUENCE [LARGE SCALE GENOMIC DNA]</scope>
    <source>
        <strain evidence="2 3">239</strain>
    </source>
</reference>
<dbReference type="AlphaFoldDB" id="A0A076MQU9"/>